<sequence>MIIYFTQQRVVRRLLMLVVSLAAAAALHAQSDTIIYSLNNIDRRFLDSNLNLLAAHYNVDAGRALIQQAKLWQNPIISTDQNIYAGNRFFEHGKDMYGNPTGEYYVQLQQLIQTAGKRGKQIALATTNTKLSELQLQDVLRNLRYQLHQDYYTIAQLLATKELLTAQLARLNNLENAMQAQLQAGNIAQKDYLRIQALVIALQQDITENNKNIVAAEQDMKMLLQANDNVFIKPADVLQNNVTLPPDVNVLIDTAKAVNARYLLQLSQQTYAAQNLNYQKALRVPDVTVAPEFDRNSNYVPDYVGLGISLPLPLWNRNQGNIKSAEFGIKQQQTEVLAAATQLRSNITSAYQRLLLTYQQNNVTQKTFYSNYQKLFANMLQSYQQRQISLLELLDFIDSYQQAQMRLLQQQFNLQLAKEELNYEVGTDVIK</sequence>
<dbReference type="InterPro" id="IPR010131">
    <property type="entry name" value="MdtP/NodT-like"/>
</dbReference>
<evidence type="ECO:0000256" key="3">
    <source>
        <dbReference type="SAM" id="SignalP"/>
    </source>
</evidence>
<dbReference type="EMBL" id="SZQL01000014">
    <property type="protein sequence ID" value="TKK66710.1"/>
    <property type="molecule type" value="Genomic_DNA"/>
</dbReference>
<gene>
    <name evidence="4" type="ORF">FC093_16890</name>
</gene>
<dbReference type="Proteomes" id="UP000305848">
    <property type="component" value="Unassembled WGS sequence"/>
</dbReference>
<comment type="similarity">
    <text evidence="1">Belongs to the outer membrane factor (OMF) (TC 1.B.17) family.</text>
</comment>
<feature type="coiled-coil region" evidence="2">
    <location>
        <begin position="154"/>
        <end position="184"/>
    </location>
</feature>
<dbReference type="PANTHER" id="PTHR30203">
    <property type="entry name" value="OUTER MEMBRANE CATION EFFLUX PROTEIN"/>
    <property type="match status" value="1"/>
</dbReference>
<keyword evidence="2" id="KW-0175">Coiled coil</keyword>
<feature type="chain" id="PRO_5020383923" evidence="3">
    <location>
        <begin position="30"/>
        <end position="431"/>
    </location>
</feature>
<keyword evidence="3" id="KW-0732">Signal</keyword>
<dbReference type="RefSeq" id="WP_137262983.1">
    <property type="nucleotide sequence ID" value="NZ_SZQL01000014.1"/>
</dbReference>
<evidence type="ECO:0000256" key="1">
    <source>
        <dbReference type="ARBA" id="ARBA00007613"/>
    </source>
</evidence>
<evidence type="ECO:0000313" key="5">
    <source>
        <dbReference type="Proteomes" id="UP000305848"/>
    </source>
</evidence>
<protein>
    <submittedName>
        <fullName evidence="4">TolC family protein</fullName>
    </submittedName>
</protein>
<dbReference type="SUPFAM" id="SSF56954">
    <property type="entry name" value="Outer membrane efflux proteins (OEP)"/>
    <property type="match status" value="1"/>
</dbReference>
<feature type="signal peptide" evidence="3">
    <location>
        <begin position="1"/>
        <end position="29"/>
    </location>
</feature>
<evidence type="ECO:0000256" key="2">
    <source>
        <dbReference type="SAM" id="Coils"/>
    </source>
</evidence>
<evidence type="ECO:0000313" key="4">
    <source>
        <dbReference type="EMBL" id="TKK66710.1"/>
    </source>
</evidence>
<dbReference type="Gene3D" id="1.20.1600.10">
    <property type="entry name" value="Outer membrane efflux proteins (OEP)"/>
    <property type="match status" value="1"/>
</dbReference>
<reference evidence="4 5" key="1">
    <citation type="submission" date="2019-05" db="EMBL/GenBank/DDBJ databases">
        <title>Panacibacter sp. strain 17mud1-8 Genome sequencing and assembly.</title>
        <authorList>
            <person name="Chhetri G."/>
        </authorList>
    </citation>
    <scope>NUCLEOTIDE SEQUENCE [LARGE SCALE GENOMIC DNA]</scope>
    <source>
        <strain evidence="4 5">17mud1-8</strain>
    </source>
</reference>
<dbReference type="InterPro" id="IPR003423">
    <property type="entry name" value="OMP_efflux"/>
</dbReference>
<proteinExistence type="inferred from homology"/>
<dbReference type="PANTHER" id="PTHR30203:SF23">
    <property type="entry name" value="OUTER MEMBRANE EFFLUX PROTEIN"/>
    <property type="match status" value="1"/>
</dbReference>
<name>A0A4U3KWC0_9BACT</name>
<dbReference type="GO" id="GO:0015562">
    <property type="term" value="F:efflux transmembrane transporter activity"/>
    <property type="evidence" value="ECO:0007669"/>
    <property type="project" value="InterPro"/>
</dbReference>
<dbReference type="Pfam" id="PF02321">
    <property type="entry name" value="OEP"/>
    <property type="match status" value="2"/>
</dbReference>
<accession>A0A4U3KWC0</accession>
<dbReference type="OrthoDB" id="9791261at2"/>
<organism evidence="4 5">
    <name type="scientific">Ilyomonas limi</name>
    <dbReference type="NCBI Taxonomy" id="2575867"/>
    <lineage>
        <taxon>Bacteria</taxon>
        <taxon>Pseudomonadati</taxon>
        <taxon>Bacteroidota</taxon>
        <taxon>Chitinophagia</taxon>
        <taxon>Chitinophagales</taxon>
        <taxon>Chitinophagaceae</taxon>
        <taxon>Ilyomonas</taxon>
    </lineage>
</organism>
<dbReference type="AlphaFoldDB" id="A0A4U3KWC0"/>
<keyword evidence="5" id="KW-1185">Reference proteome</keyword>
<comment type="caution">
    <text evidence="4">The sequence shown here is derived from an EMBL/GenBank/DDBJ whole genome shotgun (WGS) entry which is preliminary data.</text>
</comment>